<name>A0A3B0XFH2_9ZZZZ</name>
<dbReference type="InterPro" id="IPR045459">
    <property type="entry name" value="DUF5908"/>
</dbReference>
<sequence length="53" mass="6294">MAIEIKELVIRATVQPDEKRGQQQNKKNDDEKEEIISECVEQVLRVLERSRDR</sequence>
<dbReference type="AlphaFoldDB" id="A0A3B0XFH2"/>
<gene>
    <name evidence="1" type="ORF">MNBD_GAMMA08-1858</name>
</gene>
<protein>
    <submittedName>
        <fullName evidence="1">Uncharacterized protein</fullName>
    </submittedName>
</protein>
<accession>A0A3B0XFH2</accession>
<dbReference type="Pfam" id="PF19265">
    <property type="entry name" value="DUF5908"/>
    <property type="match status" value="1"/>
</dbReference>
<reference evidence="1" key="1">
    <citation type="submission" date="2018-06" db="EMBL/GenBank/DDBJ databases">
        <authorList>
            <person name="Zhirakovskaya E."/>
        </authorList>
    </citation>
    <scope>NUCLEOTIDE SEQUENCE</scope>
</reference>
<evidence type="ECO:0000313" key="1">
    <source>
        <dbReference type="EMBL" id="VAW60339.1"/>
    </source>
</evidence>
<proteinExistence type="predicted"/>
<dbReference type="EMBL" id="UOFH01000138">
    <property type="protein sequence ID" value="VAW60339.1"/>
    <property type="molecule type" value="Genomic_DNA"/>
</dbReference>
<organism evidence="1">
    <name type="scientific">hydrothermal vent metagenome</name>
    <dbReference type="NCBI Taxonomy" id="652676"/>
    <lineage>
        <taxon>unclassified sequences</taxon>
        <taxon>metagenomes</taxon>
        <taxon>ecological metagenomes</taxon>
    </lineage>
</organism>